<organism evidence="8 9">
    <name type="scientific">Advenella kashmirensis (strain DSM 17095 / LMG 22695 / WT001)</name>
    <name type="common">Tetrathiobacter kashmirensis</name>
    <dbReference type="NCBI Taxonomy" id="1036672"/>
    <lineage>
        <taxon>Bacteria</taxon>
        <taxon>Pseudomonadati</taxon>
        <taxon>Pseudomonadota</taxon>
        <taxon>Betaproteobacteria</taxon>
        <taxon>Burkholderiales</taxon>
        <taxon>Alcaligenaceae</taxon>
    </lineage>
</organism>
<dbReference type="GO" id="GO:0009450">
    <property type="term" value="P:gamma-aminobutyric acid catabolic process"/>
    <property type="evidence" value="ECO:0007669"/>
    <property type="project" value="InterPro"/>
</dbReference>
<accession>I3UH27</accession>
<dbReference type="InterPro" id="IPR016163">
    <property type="entry name" value="Ald_DH_C"/>
</dbReference>
<evidence type="ECO:0000256" key="2">
    <source>
        <dbReference type="ARBA" id="ARBA00023002"/>
    </source>
</evidence>
<dbReference type="InterPro" id="IPR016160">
    <property type="entry name" value="Ald_DH_CS_CYS"/>
</dbReference>
<evidence type="ECO:0000256" key="1">
    <source>
        <dbReference type="ARBA" id="ARBA00009986"/>
    </source>
</evidence>
<dbReference type="FunFam" id="3.40.605.10:FF:000005">
    <property type="entry name" value="Succinate-semialdehyde dehydrogenase I"/>
    <property type="match status" value="1"/>
</dbReference>
<feature type="active site" evidence="4 5">
    <location>
        <position position="260"/>
    </location>
</feature>
<keyword evidence="9" id="KW-1185">Reference proteome</keyword>
<name>I3UH27_ADVKW</name>
<dbReference type="InterPro" id="IPR050740">
    <property type="entry name" value="Aldehyde_DH_Superfamily"/>
</dbReference>
<dbReference type="PROSITE" id="PS00687">
    <property type="entry name" value="ALDEHYDE_DEHYDR_GLU"/>
    <property type="match status" value="1"/>
</dbReference>
<dbReference type="Proteomes" id="UP000005267">
    <property type="component" value="Chromosome"/>
</dbReference>
<dbReference type="InterPro" id="IPR016161">
    <property type="entry name" value="Ald_DH/histidinol_DH"/>
</dbReference>
<dbReference type="FunFam" id="3.40.309.10:FF:000004">
    <property type="entry name" value="Succinate-semialdehyde dehydrogenase I"/>
    <property type="match status" value="1"/>
</dbReference>
<dbReference type="GO" id="GO:0006081">
    <property type="term" value="P:aldehyde metabolic process"/>
    <property type="evidence" value="ECO:0007669"/>
    <property type="project" value="InterPro"/>
</dbReference>
<evidence type="ECO:0000256" key="6">
    <source>
        <dbReference type="RuleBase" id="RU003345"/>
    </source>
</evidence>
<dbReference type="InterPro" id="IPR029510">
    <property type="entry name" value="Ald_DH_CS_GLU"/>
</dbReference>
<dbReference type="GO" id="GO:0004777">
    <property type="term" value="F:succinate-semialdehyde dehydrogenase (NAD+) activity"/>
    <property type="evidence" value="ECO:0007669"/>
    <property type="project" value="TreeGrafter"/>
</dbReference>
<dbReference type="PIRSF" id="PIRSF036492">
    <property type="entry name" value="ALDH"/>
    <property type="match status" value="1"/>
</dbReference>
<proteinExistence type="inferred from homology"/>
<dbReference type="InterPro" id="IPR015590">
    <property type="entry name" value="Aldehyde_DH_dom"/>
</dbReference>
<dbReference type="SUPFAM" id="SSF53720">
    <property type="entry name" value="ALDH-like"/>
    <property type="match status" value="1"/>
</dbReference>
<dbReference type="PROSITE" id="PS00070">
    <property type="entry name" value="ALDEHYDE_DEHYDR_CYS"/>
    <property type="match status" value="1"/>
</dbReference>
<feature type="active site" evidence="4">
    <location>
        <position position="294"/>
    </location>
</feature>
<dbReference type="NCBIfam" id="TIGR01780">
    <property type="entry name" value="SSADH"/>
    <property type="match status" value="1"/>
</dbReference>
<dbReference type="InterPro" id="IPR016162">
    <property type="entry name" value="Ald_DH_N"/>
</dbReference>
<evidence type="ECO:0000259" key="7">
    <source>
        <dbReference type="Pfam" id="PF00171"/>
    </source>
</evidence>
<dbReference type="HOGENOM" id="CLU_005391_1_0_4"/>
<evidence type="ECO:0000256" key="5">
    <source>
        <dbReference type="PROSITE-ProRule" id="PRU10007"/>
    </source>
</evidence>
<evidence type="ECO:0000256" key="4">
    <source>
        <dbReference type="PIRSR" id="PIRSR036492-1"/>
    </source>
</evidence>
<comment type="similarity">
    <text evidence="1 3 6">Belongs to the aldehyde dehydrogenase family.</text>
</comment>
<dbReference type="InterPro" id="IPR012394">
    <property type="entry name" value="Aldehyde_DH_NAD(P)"/>
</dbReference>
<evidence type="ECO:0000313" key="8">
    <source>
        <dbReference type="EMBL" id="AFK64315.1"/>
    </source>
</evidence>
<keyword evidence="2 3" id="KW-0560">Oxidoreductase</keyword>
<dbReference type="AlphaFoldDB" id="I3UH27"/>
<dbReference type="KEGG" id="aka:TKWG_23620"/>
<gene>
    <name evidence="8" type="ordered locus">TKWG_23620</name>
</gene>
<evidence type="ECO:0000256" key="3">
    <source>
        <dbReference type="PIRNR" id="PIRNR036492"/>
    </source>
</evidence>
<reference evidence="9" key="2">
    <citation type="journal article" date="2013" name="PLoS ONE">
        <title>Genome implosion elicits host-confinement in Alcaligenaceae: evidence from the comparative genomics of Tetrathiobacter kashmirensis, a pathogen in the making.</title>
        <authorList>
            <person name="Ghosh W."/>
            <person name="Alam M."/>
            <person name="Roy C."/>
            <person name="Pyne P."/>
            <person name="George A."/>
            <person name="Chakraborty R."/>
            <person name="Majumder S."/>
            <person name="Agarwal A."/>
            <person name="Chakraborty S."/>
            <person name="Majumdar S."/>
            <person name="Gupta S.K."/>
        </authorList>
    </citation>
    <scope>NUCLEOTIDE SEQUENCE [LARGE SCALE GENOMIC DNA]</scope>
    <source>
        <strain evidence="9">WT001</strain>
    </source>
</reference>
<dbReference type="OrthoDB" id="6187633at2"/>
<dbReference type="Gene3D" id="3.40.309.10">
    <property type="entry name" value="Aldehyde Dehydrogenase, Chain A, domain 2"/>
    <property type="match status" value="1"/>
</dbReference>
<sequence length="489" mass="52441">MIDIGLDKSFAPYAKERLFINGKWVGSASDHVIEVINPATGTIIATIPKGSSKDAEAAVDAATKALPEWKSQTGKERARILRAWFDLILKHETDLARLLTAEQGKPLNEAVGEIRYAASFVEWFSEEAKRVYGDLIPAPTQDSRIMVSKEPIGVVAAITPWNFPAAMITRKLAPALAAGCTVVLKPSELTPLTAFALAALAEAAGFPNGAINVVAGDAQAIGGVFTADPRVRKLTFTGSTPVGKILTAACAATMKKVSMELGGNAPVIVFEDADLDLSVTEVIAAKFRNTGQTCVCANRIFVHSSIYNEFAEKLKNKISSFRLGDGLLHETDQGPLINQIAVEKIERHIQDAVGKGAKVAMGGNRIEGNGNFFAPTVLIDVPQDALLNSEETFGPVAPLIRFDSEQEVIQAANATPYGLAAYAFTNDLRRFWRVSEQLEAGIVGFNTGRISTEVAPFGGIKESGLGREGSKYGIDDYLELKYVCLGDVR</sequence>
<dbReference type="PANTHER" id="PTHR43353:SF5">
    <property type="entry name" value="SUCCINATE-SEMIALDEHYDE DEHYDROGENASE, MITOCHONDRIAL"/>
    <property type="match status" value="1"/>
</dbReference>
<dbReference type="PANTHER" id="PTHR43353">
    <property type="entry name" value="SUCCINATE-SEMIALDEHYDE DEHYDROGENASE, MITOCHONDRIAL"/>
    <property type="match status" value="1"/>
</dbReference>
<dbReference type="CDD" id="cd07103">
    <property type="entry name" value="ALDH_F5_SSADH_GabD"/>
    <property type="match status" value="1"/>
</dbReference>
<dbReference type="EMBL" id="CP003555">
    <property type="protein sequence ID" value="AFK64315.1"/>
    <property type="molecule type" value="Genomic_DNA"/>
</dbReference>
<dbReference type="InterPro" id="IPR010102">
    <property type="entry name" value="Succ_semiAld_DH"/>
</dbReference>
<protein>
    <recommendedName>
        <fullName evidence="3">Aldehyde dehydrogenase</fullName>
    </recommendedName>
</protein>
<dbReference type="RefSeq" id="WP_014752406.1">
    <property type="nucleotide sequence ID" value="NC_017964.1"/>
</dbReference>
<reference evidence="8 9" key="1">
    <citation type="journal article" date="2011" name="J. Bacteriol.">
        <title>Whole-genome shotgun sequencing of the sulfur-oxidizing chemoautotroph Tetrathiobacter kashmirensis.</title>
        <authorList>
            <person name="Ghosh W."/>
            <person name="George A."/>
            <person name="Agarwal A."/>
            <person name="Raj P."/>
            <person name="Alam M."/>
            <person name="Pyne P."/>
            <person name="Das Gupta S.K."/>
        </authorList>
    </citation>
    <scope>NUCLEOTIDE SEQUENCE [LARGE SCALE GENOMIC DNA]</scope>
    <source>
        <strain evidence="8 9">WT001</strain>
    </source>
</reference>
<feature type="domain" description="Aldehyde dehydrogenase" evidence="7">
    <location>
        <begin position="24"/>
        <end position="483"/>
    </location>
</feature>
<evidence type="ECO:0000313" key="9">
    <source>
        <dbReference type="Proteomes" id="UP000005267"/>
    </source>
</evidence>
<dbReference type="STRING" id="1036672.TKWG_23620"/>
<dbReference type="Gene3D" id="3.40.605.10">
    <property type="entry name" value="Aldehyde Dehydrogenase, Chain A, domain 1"/>
    <property type="match status" value="1"/>
</dbReference>
<dbReference type="Pfam" id="PF00171">
    <property type="entry name" value="Aldedh"/>
    <property type="match status" value="1"/>
</dbReference>